<dbReference type="Gene3D" id="2.60.40.2810">
    <property type="match status" value="4"/>
</dbReference>
<accession>A0A1B2DZM5</accession>
<feature type="region of interest" description="Disordered" evidence="1">
    <location>
        <begin position="438"/>
        <end position="498"/>
    </location>
</feature>
<dbReference type="KEGG" id="pib:BBD41_11420"/>
<protein>
    <recommendedName>
        <fullName evidence="4">Gram-positive cocci surface proteins LPxTG domain-containing protein</fullName>
    </recommendedName>
</protein>
<organism evidence="3">
    <name type="scientific">Paenibacillus ihbetae</name>
    <dbReference type="NCBI Taxonomy" id="1870820"/>
    <lineage>
        <taxon>Bacteria</taxon>
        <taxon>Bacillati</taxon>
        <taxon>Bacillota</taxon>
        <taxon>Bacilli</taxon>
        <taxon>Bacillales</taxon>
        <taxon>Paenibacillaceae</taxon>
        <taxon>Paenibacillus</taxon>
    </lineage>
</organism>
<evidence type="ECO:0000256" key="2">
    <source>
        <dbReference type="SAM" id="Phobius"/>
    </source>
</evidence>
<dbReference type="AlphaFoldDB" id="A0A1B2DZM5"/>
<dbReference type="NCBIfam" id="NF012211">
    <property type="entry name" value="tand_rpt_95"/>
    <property type="match status" value="4"/>
</dbReference>
<sequence length="711" mass="73622">MLDDIFLGTEPCGVVTKSVDPVDNVQEADTLTYTVNFKNDGGDETSNTLFTDLIPDGTGYIPGSLEIVSGPNSGKLTDAAGDDQGEYIASENRIVVRLGNGADGSQAGRFPNVDVLPDGTTVQFKVKILSKYKTTTVANQATIEYDNMLTGNHETRKSNNVTVDVNRPPIAPDFEETTWKDTTVTGSVYGVDANGDPLTFTPGTPPGNGTVVVNPDGTWTYTPDPDFVGEDSFTVIVEDGKGGTSTSTVKVNVEDPPNNPPVTKNYDVTTQKDTSVTGSVYGTDPDGDTLTYDIESDPKHGTVVVNPDGTWEYVPDQGYVGPDIFTVTVSDGKGGVTTSTITVDVKDKPNNPPVSSGKEVTTEKGTSVTGDVYGTDPDGDPLTYTPGKQPGNGTVIVNPDGSWKYTPDPDFVGEDSFTVIVDDGRGGKTEVKIIVDVTEPTTPPPTNQPPVSPDKEVTTDKGTSVTGDVYGTDPDGDPLTYTPGKQPGNGTVIVNPDGSWKYTPDPDFVGEDSFTVIVDDGNGNKTEVTVTVRVTEPNTPPTNPGDGTNPTDPGNGTNPPDPGNGTNPTNPGNGTNPTNPGNGTNPTDPGNGTNPTDPGNGTNPTDPGDGTNPTNPGNGTNPTDPGDDTDTGGSGDNPTSPPHSGGDSSSEENDGAQSPTDENIGGDSTVPVGAKGSNKLPNTSTNLFNLGLAGLITLSAGLVLMFRKRKA</sequence>
<dbReference type="Pfam" id="PF17963">
    <property type="entry name" value="Big_9"/>
    <property type="match status" value="4"/>
</dbReference>
<reference evidence="3" key="1">
    <citation type="submission" date="2016-08" db="EMBL/GenBank/DDBJ databases">
        <title>Complete Genome Seqeunce of Paenibacillus sp. nov. IHBB 9852 from high altitute lake of Indian trans-Himalayas.</title>
        <authorList>
            <person name="Kiran S."/>
            <person name="Swarnkar M.K."/>
            <person name="Rana A."/>
            <person name="Tewari R."/>
            <person name="Gulati A."/>
        </authorList>
    </citation>
    <scope>NUCLEOTIDE SEQUENCE [LARGE SCALE GENOMIC DNA]</scope>
    <source>
        <strain evidence="3">IHBB 9852</strain>
    </source>
</reference>
<keyword evidence="2" id="KW-0472">Membrane</keyword>
<feature type="region of interest" description="Disordered" evidence="1">
    <location>
        <begin position="347"/>
        <end position="377"/>
    </location>
</feature>
<proteinExistence type="predicted"/>
<gene>
    <name evidence="3" type="ORF">BBD41_11420</name>
</gene>
<keyword evidence="2" id="KW-1133">Transmembrane helix</keyword>
<evidence type="ECO:0000256" key="1">
    <source>
        <dbReference type="SAM" id="MobiDB-lite"/>
    </source>
</evidence>
<evidence type="ECO:0008006" key="4">
    <source>
        <dbReference type="Google" id="ProtNLM"/>
    </source>
</evidence>
<feature type="transmembrane region" description="Helical" evidence="2">
    <location>
        <begin position="687"/>
        <end position="706"/>
    </location>
</feature>
<dbReference type="EMBL" id="CP016809">
    <property type="protein sequence ID" value="ANY73151.1"/>
    <property type="molecule type" value="Genomic_DNA"/>
</dbReference>
<dbReference type="NCBIfam" id="TIGR01167">
    <property type="entry name" value="LPXTG_anchor"/>
    <property type="match status" value="1"/>
</dbReference>
<feature type="compositionally biased region" description="Pro residues" evidence="1">
    <location>
        <begin position="441"/>
        <end position="452"/>
    </location>
</feature>
<dbReference type="InterPro" id="IPR008966">
    <property type="entry name" value="Adhesion_dom_sf"/>
</dbReference>
<feature type="compositionally biased region" description="Low complexity" evidence="1">
    <location>
        <begin position="544"/>
        <end position="624"/>
    </location>
</feature>
<keyword evidence="2" id="KW-0812">Transmembrane</keyword>
<name>A0A1B2DZM5_9BACL</name>
<evidence type="ECO:0000313" key="3">
    <source>
        <dbReference type="EMBL" id="ANY73151.1"/>
    </source>
</evidence>
<feature type="region of interest" description="Disordered" evidence="1">
    <location>
        <begin position="533"/>
        <end position="677"/>
    </location>
</feature>
<dbReference type="SUPFAM" id="SSF49401">
    <property type="entry name" value="Bacterial adhesins"/>
    <property type="match status" value="1"/>
</dbReference>